<keyword evidence="4 7" id="KW-0812">Transmembrane</keyword>
<dbReference type="SUPFAM" id="SSF103481">
    <property type="entry name" value="Multidrug resistance efflux transporter EmrE"/>
    <property type="match status" value="1"/>
</dbReference>
<feature type="transmembrane region" description="Helical" evidence="8">
    <location>
        <begin position="57"/>
        <end position="79"/>
    </location>
</feature>
<comment type="subcellular location">
    <subcellularLocation>
        <location evidence="1 7">Cell membrane</location>
        <topology evidence="1 7">Multi-pass membrane protein</topology>
    </subcellularLocation>
</comment>
<dbReference type="RefSeq" id="WP_208097511.1">
    <property type="nucleotide sequence ID" value="NZ_JAGDYM010000007.1"/>
</dbReference>
<gene>
    <name evidence="9" type="ORF">J4H92_07305</name>
</gene>
<dbReference type="PANTHER" id="PTHR30561:SF1">
    <property type="entry name" value="MULTIDRUG TRANSPORTER EMRE"/>
    <property type="match status" value="1"/>
</dbReference>
<feature type="transmembrane region" description="Helical" evidence="8">
    <location>
        <begin position="31"/>
        <end position="50"/>
    </location>
</feature>
<dbReference type="EMBL" id="JAGDYM010000007">
    <property type="protein sequence ID" value="MBO1901756.1"/>
    <property type="molecule type" value="Genomic_DNA"/>
</dbReference>
<evidence type="ECO:0000256" key="5">
    <source>
        <dbReference type="ARBA" id="ARBA00022989"/>
    </source>
</evidence>
<dbReference type="Pfam" id="PF00893">
    <property type="entry name" value="Multi_Drug_Res"/>
    <property type="match status" value="1"/>
</dbReference>
<feature type="transmembrane region" description="Helical" evidence="8">
    <location>
        <begin position="85"/>
        <end position="103"/>
    </location>
</feature>
<keyword evidence="2" id="KW-0813">Transport</keyword>
<keyword evidence="5 8" id="KW-1133">Transmembrane helix</keyword>
<sequence>MAWTWLLAAIVFEVAATLCLSASDGLRKKRWLAPVALGYAAAFLLLSLSLREGMPVAVGYGIWTAVGISAVAILARVIWKDPLTRRMLVGIALIVVGVALVRLG</sequence>
<evidence type="ECO:0000256" key="8">
    <source>
        <dbReference type="SAM" id="Phobius"/>
    </source>
</evidence>
<dbReference type="AlphaFoldDB" id="A0A939MJL0"/>
<dbReference type="GO" id="GO:0005886">
    <property type="term" value="C:plasma membrane"/>
    <property type="evidence" value="ECO:0007669"/>
    <property type="project" value="UniProtKB-SubCell"/>
</dbReference>
<dbReference type="InterPro" id="IPR000390">
    <property type="entry name" value="Small_drug/metabolite_transptr"/>
</dbReference>
<dbReference type="Gene3D" id="1.10.3730.20">
    <property type="match status" value="1"/>
</dbReference>
<keyword evidence="10" id="KW-1185">Reference proteome</keyword>
<evidence type="ECO:0000256" key="7">
    <source>
        <dbReference type="RuleBase" id="RU003942"/>
    </source>
</evidence>
<name>A0A939MJL0_9MICO</name>
<dbReference type="InterPro" id="IPR045324">
    <property type="entry name" value="Small_multidrug_res"/>
</dbReference>
<dbReference type="Proteomes" id="UP000664382">
    <property type="component" value="Unassembled WGS sequence"/>
</dbReference>
<evidence type="ECO:0000256" key="4">
    <source>
        <dbReference type="ARBA" id="ARBA00022692"/>
    </source>
</evidence>
<evidence type="ECO:0000313" key="10">
    <source>
        <dbReference type="Proteomes" id="UP000664382"/>
    </source>
</evidence>
<evidence type="ECO:0000256" key="2">
    <source>
        <dbReference type="ARBA" id="ARBA00022448"/>
    </source>
</evidence>
<accession>A0A939MJL0</accession>
<dbReference type="PANTHER" id="PTHR30561">
    <property type="entry name" value="SMR FAMILY PROTON-DEPENDENT DRUG EFFLUX TRANSPORTER SUGE"/>
    <property type="match status" value="1"/>
</dbReference>
<evidence type="ECO:0000313" key="9">
    <source>
        <dbReference type="EMBL" id="MBO1901756.1"/>
    </source>
</evidence>
<keyword evidence="6 8" id="KW-0472">Membrane</keyword>
<dbReference type="GO" id="GO:0022857">
    <property type="term" value="F:transmembrane transporter activity"/>
    <property type="evidence" value="ECO:0007669"/>
    <property type="project" value="InterPro"/>
</dbReference>
<reference evidence="9" key="1">
    <citation type="submission" date="2021-03" db="EMBL/GenBank/DDBJ databases">
        <title>Leucobacter chromiisoli sp. nov., isolated from chromium-containing soil of chemical plant.</title>
        <authorList>
            <person name="Xu Z."/>
        </authorList>
    </citation>
    <scope>NUCLEOTIDE SEQUENCE</scope>
    <source>
        <strain evidence="9">S27</strain>
    </source>
</reference>
<evidence type="ECO:0000256" key="3">
    <source>
        <dbReference type="ARBA" id="ARBA00022475"/>
    </source>
</evidence>
<keyword evidence="3" id="KW-1003">Cell membrane</keyword>
<comment type="caution">
    <text evidence="9">The sequence shown here is derived from an EMBL/GenBank/DDBJ whole genome shotgun (WGS) entry which is preliminary data.</text>
</comment>
<evidence type="ECO:0000256" key="1">
    <source>
        <dbReference type="ARBA" id="ARBA00004651"/>
    </source>
</evidence>
<proteinExistence type="inferred from homology"/>
<protein>
    <submittedName>
        <fullName evidence="9">QacE family quaternary ammonium compound efflux SMR transporter</fullName>
    </submittedName>
</protein>
<dbReference type="InterPro" id="IPR037185">
    <property type="entry name" value="EmrE-like"/>
</dbReference>
<organism evidence="9 10">
    <name type="scientific">Leucobacter weissii</name>
    <dbReference type="NCBI Taxonomy" id="1983706"/>
    <lineage>
        <taxon>Bacteria</taxon>
        <taxon>Bacillati</taxon>
        <taxon>Actinomycetota</taxon>
        <taxon>Actinomycetes</taxon>
        <taxon>Micrococcales</taxon>
        <taxon>Microbacteriaceae</taxon>
        <taxon>Leucobacter</taxon>
    </lineage>
</organism>
<evidence type="ECO:0000256" key="6">
    <source>
        <dbReference type="ARBA" id="ARBA00023136"/>
    </source>
</evidence>
<comment type="similarity">
    <text evidence="7">Belongs to the drug/metabolite transporter (DMT) superfamily. Small multidrug resistance (SMR) (TC 2.A.7.1) family.</text>
</comment>